<keyword evidence="2" id="KW-1185">Reference proteome</keyword>
<gene>
    <name evidence="1" type="ORF">GCM10009547_35780</name>
</gene>
<evidence type="ECO:0000313" key="1">
    <source>
        <dbReference type="EMBL" id="GAA0628982.1"/>
    </source>
</evidence>
<dbReference type="RefSeq" id="WP_344607255.1">
    <property type="nucleotide sequence ID" value="NZ_BAAAHE010000035.1"/>
</dbReference>
<evidence type="ECO:0000313" key="2">
    <source>
        <dbReference type="Proteomes" id="UP001500957"/>
    </source>
</evidence>
<comment type="caution">
    <text evidence="1">The sequence shown here is derived from an EMBL/GenBank/DDBJ whole genome shotgun (WGS) entry which is preliminary data.</text>
</comment>
<proteinExistence type="predicted"/>
<dbReference type="EMBL" id="BAAAHE010000035">
    <property type="protein sequence ID" value="GAA0628982.1"/>
    <property type="molecule type" value="Genomic_DNA"/>
</dbReference>
<name>A0ABP3SEA3_9ACTN</name>
<protein>
    <submittedName>
        <fullName evidence="1">Uncharacterized protein</fullName>
    </submittedName>
</protein>
<accession>A0ABP3SEA3</accession>
<dbReference type="Proteomes" id="UP001500957">
    <property type="component" value="Unassembled WGS sequence"/>
</dbReference>
<sequence>MLEPRWRTDLRGASLVAEIDPDEKQVRDALRALGRIYEDSYDEDKNRWLKTKYPAVLLTGMAGIARFGYESGNYWTAVREAVGVTLGQADQARWGQAFLDNLDRFRLARFRGPQRFVSEILMHAGVPSYCLKDLLRLLASRQEVDPEITAADLHAWATAPGRESRLSDVDKPVARFIRDGGEFAEEYLDRVLDLLDRLYEPEFDGTGLHLPSWVVGQARGLAESGALALTRGPRIRNAHTADRPRLMLEPYGRGVFAWLPPVGEAPDGRAVWLVTIDGIPLQVKSKGLWAGASESAPATSVVIDRPAASVQVQLAGSPLVTELDVVDRAAPLLVFTDDGRELPRTVSLPSEPVWLLHPELTDSAEAALEIQGDARVLAEVDAPCGWAGWQMRQVDLSSVTALRWGAAPWRVVRAARRPRLELPETLPGVRTMYDSPVYGCVPRIHVPGEPGGEISWTIRIRRPGTGEVVYNQEHRVAESTAIAAFDGLTRPLMGPYEITVRGPLGRGRTWSIELAEGLSVAVEPAWRALTHEGLVRAAVEVRAASVAGCSLDVRPANRFLRSTEPSGQFTVSGPDCTEVFTVTPPHMAAATTIGGRRSSWKVRPVSIDNEDLGEASIDISVPRATDAQLVVVAGGADRQRLRAGQAGSGEVCRFDLGAITDTVAVHGAANLELEVAGNRFPVGRCHPRRLARRVDIVDGRLVLEADVVLDDLMAGIYQGFAPWAEPHVVQIAKDLRSPVLPDRLANGGPVLVHLRIDDPWVPTEWPEWPGNANTYLIEAVAYRPPTAGDPAEHLRACLAGEESFSPRPGTAALGLRLYARAPAVRKLARTDVRRLATEAVSHGPAEVFEALAGGGIRPDTAVGPMVAAGFTLLAPDPWVGREDELRLWQRSPLAAAIASAHSLAEGDEELLEQVVRCAGDVAADLLAGREDPHTRIGSFVGNAEMLAQLPMEQVHSMWLAAAVVPQGLLSSEDRAIAARQLFDVRNVPSVAAVALAAPARVREMRLLLALHQVETAPSTIEHPPWMRNCLEILDRRGLEPHIRELAQAMLGEYSNLPAATAVGAALRAARAKDATTSSTLKVRAASGVNVGAVGAVGAIAARCPDVERQWTRSNSWVLLPALSIGLAFASRFAARGDRGAESFVRGQLDAYATLARRAPRMVTCDLLLAELTIAGALR</sequence>
<reference evidence="2" key="1">
    <citation type="journal article" date="2019" name="Int. J. Syst. Evol. Microbiol.">
        <title>The Global Catalogue of Microorganisms (GCM) 10K type strain sequencing project: providing services to taxonomists for standard genome sequencing and annotation.</title>
        <authorList>
            <consortium name="The Broad Institute Genomics Platform"/>
            <consortium name="The Broad Institute Genome Sequencing Center for Infectious Disease"/>
            <person name="Wu L."/>
            <person name="Ma J."/>
        </authorList>
    </citation>
    <scope>NUCLEOTIDE SEQUENCE [LARGE SCALE GENOMIC DNA]</scope>
    <source>
        <strain evidence="2">JCM 10671</strain>
    </source>
</reference>
<organism evidence="1 2">
    <name type="scientific">Sporichthya brevicatena</name>
    <dbReference type="NCBI Taxonomy" id="171442"/>
    <lineage>
        <taxon>Bacteria</taxon>
        <taxon>Bacillati</taxon>
        <taxon>Actinomycetota</taxon>
        <taxon>Actinomycetes</taxon>
        <taxon>Sporichthyales</taxon>
        <taxon>Sporichthyaceae</taxon>
        <taxon>Sporichthya</taxon>
    </lineage>
</organism>